<evidence type="ECO:0000256" key="3">
    <source>
        <dbReference type="ARBA" id="ARBA00011738"/>
    </source>
</evidence>
<comment type="subunit">
    <text evidence="3">Homodimer.</text>
</comment>
<evidence type="ECO:0000313" key="12">
    <source>
        <dbReference type="Proteomes" id="UP000191039"/>
    </source>
</evidence>
<dbReference type="UniPathway" id="UPA00094"/>
<dbReference type="EMBL" id="PDCR01000053">
    <property type="protein sequence ID" value="PEG51398.1"/>
    <property type="molecule type" value="Genomic_DNA"/>
</dbReference>
<dbReference type="InterPro" id="IPR011141">
    <property type="entry name" value="Polyketide_synthase_type-III"/>
</dbReference>
<keyword evidence="13" id="KW-1185">Reference proteome</keyword>
<dbReference type="RefSeq" id="WP_073859693.1">
    <property type="nucleotide sequence ID" value="NZ_BAAATC010000005.1"/>
</dbReference>
<evidence type="ECO:0000256" key="6">
    <source>
        <dbReference type="ARBA" id="ARBA00023315"/>
    </source>
</evidence>
<evidence type="ECO:0000256" key="5">
    <source>
        <dbReference type="ARBA" id="ARBA00022832"/>
    </source>
</evidence>
<dbReference type="PANTHER" id="PTHR11877:SF99">
    <property type="entry name" value="1,3,6,8-TETRAHYDROXYNAPHTHALENE SYNTHASE"/>
    <property type="match status" value="1"/>
</dbReference>
<dbReference type="GO" id="GO:0030639">
    <property type="term" value="P:polyketide biosynthetic process"/>
    <property type="evidence" value="ECO:0007669"/>
    <property type="project" value="TreeGrafter"/>
</dbReference>
<evidence type="ECO:0000256" key="7">
    <source>
        <dbReference type="PIRSR" id="PIRSR000451-1"/>
    </source>
</evidence>
<reference evidence="11 13" key="2">
    <citation type="submission" date="2017-10" db="EMBL/GenBank/DDBJ databases">
        <title>The new phylogeny of genus Mycobacterium.</title>
        <authorList>
            <person name="Tortoli E."/>
            <person name="Trovato A."/>
            <person name="Cirillo D.M."/>
        </authorList>
    </citation>
    <scope>NUCLEOTIDE SEQUENCE [LARGE SCALE GENOMIC DNA]</scope>
    <source>
        <strain evidence="11 13">IP141170001</strain>
    </source>
</reference>
<keyword evidence="5" id="KW-0276">Fatty acid metabolism</keyword>
<dbReference type="GO" id="GO:0071770">
    <property type="term" value="P:DIM/DIP cell wall layer assembly"/>
    <property type="evidence" value="ECO:0007669"/>
    <property type="project" value="UniProtKB-ARBA"/>
</dbReference>
<dbReference type="Pfam" id="PF00195">
    <property type="entry name" value="Chal_sti_synt_N"/>
    <property type="match status" value="1"/>
</dbReference>
<evidence type="ECO:0000256" key="4">
    <source>
        <dbReference type="ARBA" id="ARBA00022679"/>
    </source>
</evidence>
<evidence type="ECO:0000259" key="9">
    <source>
        <dbReference type="Pfam" id="PF02797"/>
    </source>
</evidence>
<organism evidence="10 12">
    <name type="scientific">Mycolicibacterium diernhoferi</name>
    <dbReference type="NCBI Taxonomy" id="1801"/>
    <lineage>
        <taxon>Bacteria</taxon>
        <taxon>Bacillati</taxon>
        <taxon>Actinomycetota</taxon>
        <taxon>Actinomycetes</taxon>
        <taxon>Mycobacteriales</taxon>
        <taxon>Mycobacteriaceae</taxon>
        <taxon>Mycolicibacterium</taxon>
    </lineage>
</organism>
<proteinExistence type="inferred from homology"/>
<keyword evidence="6" id="KW-0012">Acyltransferase</keyword>
<reference evidence="10 12" key="1">
    <citation type="submission" date="2016-09" db="EMBL/GenBank/DDBJ databases">
        <title>genome sequences of unsequenced Mycobacteria.</title>
        <authorList>
            <person name="Greninger A.L."/>
            <person name="Jerome K.R."/>
            <person name="Mcnair B."/>
            <person name="Wallis C."/>
            <person name="Fang F."/>
        </authorList>
    </citation>
    <scope>NUCLEOTIDE SEQUENCE [LARGE SCALE GENOMIC DNA]</scope>
    <source>
        <strain evidence="10 12">BM1</strain>
    </source>
</reference>
<dbReference type="FunFam" id="3.40.47.10:FF:000053">
    <property type="entry name" value="Alpha-pyrone synthesis polyketide synthase"/>
    <property type="match status" value="1"/>
</dbReference>
<dbReference type="GO" id="GO:0016747">
    <property type="term" value="F:acyltransferase activity, transferring groups other than amino-acyl groups"/>
    <property type="evidence" value="ECO:0007669"/>
    <property type="project" value="InterPro"/>
</dbReference>
<dbReference type="Pfam" id="PF02797">
    <property type="entry name" value="Chal_sti_synt_C"/>
    <property type="match status" value="1"/>
</dbReference>
<dbReference type="EMBL" id="MIJD01000322">
    <property type="protein sequence ID" value="OPE48642.1"/>
    <property type="molecule type" value="Genomic_DNA"/>
</dbReference>
<dbReference type="PIRSF" id="PIRSF000451">
    <property type="entry name" value="PKS_III"/>
    <property type="match status" value="1"/>
</dbReference>
<dbReference type="GO" id="GO:0034081">
    <property type="term" value="C:polyketide synthase complex"/>
    <property type="evidence" value="ECO:0007669"/>
    <property type="project" value="UniProtKB-ARBA"/>
</dbReference>
<comment type="pathway">
    <text evidence="1">Lipid metabolism; fatty acid biosynthesis.</text>
</comment>
<dbReference type="OrthoDB" id="9786288at2"/>
<dbReference type="STRING" id="1801.BRW64_27690"/>
<keyword evidence="4" id="KW-0808">Transferase</keyword>
<feature type="domain" description="Chalcone/stilbene synthase C-terminal" evidence="9">
    <location>
        <begin position="228"/>
        <end position="360"/>
    </location>
</feature>
<dbReference type="AlphaFoldDB" id="A0A1Q4H4H8"/>
<feature type="domain" description="Chalcone/stilbene synthase N-terminal" evidence="8">
    <location>
        <begin position="42"/>
        <end position="205"/>
    </location>
</feature>
<evidence type="ECO:0000313" key="13">
    <source>
        <dbReference type="Proteomes" id="UP000220340"/>
    </source>
</evidence>
<feature type="active site" description="Acyl-thioester intermediate" evidence="7">
    <location>
        <position position="148"/>
    </location>
</feature>
<comment type="caution">
    <text evidence="10">The sequence shown here is derived from an EMBL/GenBank/DDBJ whole genome shotgun (WGS) entry which is preliminary data.</text>
</comment>
<name>A0A1Q4H4H8_9MYCO</name>
<sequence>MAVNLAGIPSHSTIAGVHGVLPPYRYTQDEITDALLELPGYAGLEDVVRRLHKSARVQSRYLVCPLEDYPGITDFGESNNLFIEHATELGVAALSGALEEAGLGPEDVDLIVTTTVTGAVVPSLDARIAGRVGLRPDVRRIPIFGLGCVAGAAGIARLNDYLRGAPDKVAVLVSVELCSLTRKDHPSMPTLVAGALFGDGAAAVVAVGPERAARRNPGGPDVLDSRSHLYPDSLDAMGWDIGTAGFEIVLSAEVPSFVGRYLGDDVTDFLAAHGLTVADIETWVSHPGGPKVIEAIIDTLSLPPDALDLTWKSLAEVGNLSSSSVLHVLRDTIGKHSAPGSPGVLMAMGPGFCSELVLLRWR</sequence>
<dbReference type="Proteomes" id="UP000220340">
    <property type="component" value="Unassembled WGS sequence"/>
</dbReference>
<dbReference type="InterPro" id="IPR012328">
    <property type="entry name" value="Chalcone/stilbene_synt_C"/>
</dbReference>
<dbReference type="Gene3D" id="3.40.47.10">
    <property type="match status" value="2"/>
</dbReference>
<dbReference type="SUPFAM" id="SSF53901">
    <property type="entry name" value="Thiolase-like"/>
    <property type="match status" value="1"/>
</dbReference>
<evidence type="ECO:0000313" key="11">
    <source>
        <dbReference type="EMBL" id="PEG51398.1"/>
    </source>
</evidence>
<gene>
    <name evidence="10" type="ORF">BV510_23520</name>
    <name evidence="11" type="ORF">CRI78_26745</name>
</gene>
<comment type="similarity">
    <text evidence="2">Belongs to the thiolase-like superfamily. Chalcone/stilbene synthases family.</text>
</comment>
<dbReference type="InterPro" id="IPR016039">
    <property type="entry name" value="Thiolase-like"/>
</dbReference>
<evidence type="ECO:0000256" key="2">
    <source>
        <dbReference type="ARBA" id="ARBA00005531"/>
    </source>
</evidence>
<keyword evidence="5" id="KW-0443">Lipid metabolism</keyword>
<dbReference type="FunFam" id="3.40.47.10:FF:000014">
    <property type="entry name" value="Chalcone synthase 1"/>
    <property type="match status" value="1"/>
</dbReference>
<dbReference type="GO" id="GO:0006633">
    <property type="term" value="P:fatty acid biosynthetic process"/>
    <property type="evidence" value="ECO:0007669"/>
    <property type="project" value="UniProtKB-UniPathway"/>
</dbReference>
<evidence type="ECO:0000259" key="8">
    <source>
        <dbReference type="Pfam" id="PF00195"/>
    </source>
</evidence>
<protein>
    <submittedName>
        <fullName evidence="10">Type III polyketide synthase</fullName>
    </submittedName>
</protein>
<evidence type="ECO:0000313" key="10">
    <source>
        <dbReference type="EMBL" id="OPE48642.1"/>
    </source>
</evidence>
<dbReference type="InterPro" id="IPR001099">
    <property type="entry name" value="Chalcone/stilbene_synt_N"/>
</dbReference>
<dbReference type="CDD" id="cd00831">
    <property type="entry name" value="CHS_like"/>
    <property type="match status" value="1"/>
</dbReference>
<dbReference type="PANTHER" id="PTHR11877">
    <property type="entry name" value="HYDROXYMETHYLGLUTARYL-COA SYNTHASE"/>
    <property type="match status" value="1"/>
</dbReference>
<accession>A0A1Q4H4H8</accession>
<dbReference type="Proteomes" id="UP000191039">
    <property type="component" value="Unassembled WGS sequence"/>
</dbReference>
<evidence type="ECO:0000256" key="1">
    <source>
        <dbReference type="ARBA" id="ARBA00005194"/>
    </source>
</evidence>